<dbReference type="Proteomes" id="UP001330812">
    <property type="component" value="Chromosome"/>
</dbReference>
<organism evidence="2 3">
    <name type="scientific">Amycolatopsis rhabdoformis</name>
    <dbReference type="NCBI Taxonomy" id="1448059"/>
    <lineage>
        <taxon>Bacteria</taxon>
        <taxon>Bacillati</taxon>
        <taxon>Actinomycetota</taxon>
        <taxon>Actinomycetes</taxon>
        <taxon>Pseudonocardiales</taxon>
        <taxon>Pseudonocardiaceae</taxon>
        <taxon>Amycolatopsis</taxon>
    </lineage>
</organism>
<sequence>MAIGLGDDDRPASPQPARAAHDVTPPAVTAADSGIGVAAILRPAGPLHAHIENLEQLICDPYTATAAGAGGGYTVHVTFPGPANLTVYALTVDEQSTEQHRTLGAQEAGATFAFTGRLDQVLAISVSETSDRGPGTCDVLDRTP</sequence>
<evidence type="ECO:0000313" key="2">
    <source>
        <dbReference type="EMBL" id="WSE29366.1"/>
    </source>
</evidence>
<evidence type="ECO:0000256" key="1">
    <source>
        <dbReference type="SAM" id="MobiDB-lite"/>
    </source>
</evidence>
<proteinExistence type="predicted"/>
<dbReference type="RefSeq" id="WP_326568329.1">
    <property type="nucleotide sequence ID" value="NZ_CP142149.1"/>
</dbReference>
<protein>
    <submittedName>
        <fullName evidence="2">Uncharacterized protein</fullName>
    </submittedName>
</protein>
<reference evidence="2 3" key="1">
    <citation type="journal article" date="2015" name="Int. J. Syst. Evol. Microbiol.">
        <title>Amycolatopsis rhabdoformis sp. nov., an actinomycete isolated from a tropical forest soil.</title>
        <authorList>
            <person name="Souza W.R."/>
            <person name="Silva R.E."/>
            <person name="Goodfellow M."/>
            <person name="Busarakam K."/>
            <person name="Figueiro F.S."/>
            <person name="Ferreira D."/>
            <person name="Rodrigues-Filho E."/>
            <person name="Moraes L.A.B."/>
            <person name="Zucchi T.D."/>
        </authorList>
    </citation>
    <scope>NUCLEOTIDE SEQUENCE [LARGE SCALE GENOMIC DNA]</scope>
    <source>
        <strain evidence="2 3">NCIMB 14900</strain>
    </source>
</reference>
<keyword evidence="3" id="KW-1185">Reference proteome</keyword>
<gene>
    <name evidence="2" type="ORF">VSH64_42280</name>
</gene>
<evidence type="ECO:0000313" key="3">
    <source>
        <dbReference type="Proteomes" id="UP001330812"/>
    </source>
</evidence>
<accession>A0ABZ1I6M1</accession>
<dbReference type="EMBL" id="CP142149">
    <property type="protein sequence ID" value="WSE29366.1"/>
    <property type="molecule type" value="Genomic_DNA"/>
</dbReference>
<name>A0ABZ1I6M1_9PSEU</name>
<feature type="region of interest" description="Disordered" evidence="1">
    <location>
        <begin position="1"/>
        <end position="25"/>
    </location>
</feature>